<name>A0A109LC94_PSEFL</name>
<comment type="caution">
    <text evidence="1">The sequence shown here is derived from an EMBL/GenBank/DDBJ whole genome shotgun (WGS) entry which is preliminary data.</text>
</comment>
<sequence length="227" mass="24850">MKENSKAETTTGMPSSLPLTEISASFSPVCFCAPTRRSLYFLLSRNLRRSTGSRSAPSSLRPSASRKMSIRARAPIRMWWLHLGQTSRVFSSSGRYSTASQDGHLCHRPSGTELFFTSERMIEGISLSTNQLLMLSFLQYRWLEHSPAYALELNSYVAMTQAGRGQTLDLPFPARILSLPDNLPAQGCHFVSGPPTGGAGLFYTVVVMDGGRLPAVTSHPCCCARPA</sequence>
<evidence type="ECO:0000313" key="2">
    <source>
        <dbReference type="Proteomes" id="UP000061348"/>
    </source>
</evidence>
<dbReference type="Proteomes" id="UP000061348">
    <property type="component" value="Unassembled WGS sequence"/>
</dbReference>
<protein>
    <submittedName>
        <fullName evidence="1">Uncharacterized protein</fullName>
    </submittedName>
</protein>
<dbReference type="AlphaFoldDB" id="A0A109LC94"/>
<organism evidence="1 2">
    <name type="scientific">Pseudomonas fluorescens</name>
    <dbReference type="NCBI Taxonomy" id="294"/>
    <lineage>
        <taxon>Bacteria</taxon>
        <taxon>Pseudomonadati</taxon>
        <taxon>Pseudomonadota</taxon>
        <taxon>Gammaproteobacteria</taxon>
        <taxon>Pseudomonadales</taxon>
        <taxon>Pseudomonadaceae</taxon>
        <taxon>Pseudomonas</taxon>
    </lineage>
</organism>
<proteinExistence type="predicted"/>
<gene>
    <name evidence="1" type="ORF">PFLmoz3_05406</name>
</gene>
<dbReference type="EMBL" id="LCYA01000145">
    <property type="protein sequence ID" value="KWV84998.1"/>
    <property type="molecule type" value="Genomic_DNA"/>
</dbReference>
<evidence type="ECO:0000313" key="1">
    <source>
        <dbReference type="EMBL" id="KWV84998.1"/>
    </source>
</evidence>
<reference evidence="1 2" key="1">
    <citation type="submission" date="2015-05" db="EMBL/GenBank/DDBJ databases">
        <title>A genomic and transcriptomic approach to investigate the blue pigment phenotype in Pseudomonas fluorescens.</title>
        <authorList>
            <person name="Andreani N.A."/>
            <person name="Cardazzo B."/>
        </authorList>
    </citation>
    <scope>NUCLEOTIDE SEQUENCE [LARGE SCALE GENOMIC DNA]</scope>
    <source>
        <strain evidence="1 2">Ps_22</strain>
    </source>
</reference>
<dbReference type="PATRIC" id="fig|294.194.peg.5997"/>
<accession>A0A109LC94</accession>